<keyword evidence="2" id="KW-1185">Reference proteome</keyword>
<evidence type="ECO:0000313" key="1">
    <source>
        <dbReference type="EMBL" id="MCZ4089330.1"/>
    </source>
</evidence>
<accession>A0ABT4KBH5</accession>
<gene>
    <name evidence="1" type="ORF">O3W52_04420</name>
</gene>
<dbReference type="Proteomes" id="UP001079430">
    <property type="component" value="Unassembled WGS sequence"/>
</dbReference>
<proteinExistence type="predicted"/>
<comment type="caution">
    <text evidence="1">The sequence shown here is derived from an EMBL/GenBank/DDBJ whole genome shotgun (WGS) entry which is preliminary data.</text>
</comment>
<dbReference type="EMBL" id="JAPVOI010000004">
    <property type="protein sequence ID" value="MCZ4089330.1"/>
    <property type="molecule type" value="Genomic_DNA"/>
</dbReference>
<organism evidence="1 2">
    <name type="scientific">Sinorhizobium psoraleae</name>
    <dbReference type="NCBI Taxonomy" id="520838"/>
    <lineage>
        <taxon>Bacteria</taxon>
        <taxon>Pseudomonadati</taxon>
        <taxon>Pseudomonadota</taxon>
        <taxon>Alphaproteobacteria</taxon>
        <taxon>Hyphomicrobiales</taxon>
        <taxon>Rhizobiaceae</taxon>
        <taxon>Sinorhizobium/Ensifer group</taxon>
        <taxon>Sinorhizobium</taxon>
    </lineage>
</organism>
<evidence type="ECO:0000313" key="2">
    <source>
        <dbReference type="Proteomes" id="UP001079430"/>
    </source>
</evidence>
<dbReference type="RefSeq" id="WP_269275898.1">
    <property type="nucleotide sequence ID" value="NZ_JAPVOI010000004.1"/>
</dbReference>
<name>A0ABT4KBH5_9HYPH</name>
<reference evidence="1" key="1">
    <citation type="submission" date="2022-10" db="EMBL/GenBank/DDBJ databases">
        <title>Whole genome sequencing of three plant growth promoting bacteria isolated from Vachellia tortilis subsp. raddiana in Morocco.</title>
        <authorList>
            <person name="Hnini M."/>
            <person name="Zouagui R."/>
            <person name="Zouagui H."/>
            <person name="Chemao Elfihri M.-W."/>
            <person name="Ibrahimi A."/>
            <person name="Sbabou L."/>
            <person name="Aurag J."/>
        </authorList>
    </citation>
    <scope>NUCLEOTIDE SEQUENCE</scope>
    <source>
        <strain evidence="1">LMR678</strain>
    </source>
</reference>
<protein>
    <submittedName>
        <fullName evidence="1">Uncharacterized protein</fullName>
    </submittedName>
</protein>
<sequence length="110" mass="11939">MRRPAAKLKPRIAQTTRFAAPIAGWKANENPANPSAGPQGAIVLENIFPTATGAQIRRGSTYTPRLAGRSANHGAIHLQFREQQEVLRIDGNDGLRHHHDFLADQLSIGG</sequence>